<keyword evidence="5" id="KW-0496">Mitochondrion</keyword>
<evidence type="ECO:0000256" key="5">
    <source>
        <dbReference type="ARBA" id="ARBA00023128"/>
    </source>
</evidence>
<sequence>MSSIASDHNDHSSATSSSSTSDEHDTSPAEYVDPAPGTDANGWRSSVADVIDPVVAEEEEGSSGDYGLQGKDNHMFVNEFDVVTIHGLHGHRETTWQARDESKRGTVRGLKEFELELDFRLMNYGYDAFKTLSKEAITTEASKLLRTVAEARNAKDKDSFRPIVFVCHDIGGTIVKQVTNALHMESVSQMTASRLCINPSWIQDMPTSPSPPNGLYSTP</sequence>
<organism evidence="8 9">
    <name type="scientific">Alternaria alternata</name>
    <name type="common">Alternaria rot fungus</name>
    <name type="synonym">Torula alternata</name>
    <dbReference type="NCBI Taxonomy" id="5599"/>
    <lineage>
        <taxon>Eukaryota</taxon>
        <taxon>Fungi</taxon>
        <taxon>Dikarya</taxon>
        <taxon>Ascomycota</taxon>
        <taxon>Pezizomycotina</taxon>
        <taxon>Dothideomycetes</taxon>
        <taxon>Pleosporomycetidae</taxon>
        <taxon>Pleosporales</taxon>
        <taxon>Pleosporineae</taxon>
        <taxon>Pleosporaceae</taxon>
        <taxon>Alternaria</taxon>
        <taxon>Alternaria sect. Alternaria</taxon>
        <taxon>Alternaria alternata complex</taxon>
    </lineage>
</organism>
<evidence type="ECO:0000256" key="3">
    <source>
        <dbReference type="ARBA" id="ARBA00004370"/>
    </source>
</evidence>
<dbReference type="OMA" id="NANGWRS"/>
<evidence type="ECO:0000256" key="6">
    <source>
        <dbReference type="ARBA" id="ARBA00023136"/>
    </source>
</evidence>
<evidence type="ECO:0000256" key="1">
    <source>
        <dbReference type="ARBA" id="ARBA00004173"/>
    </source>
</evidence>
<keyword evidence="4" id="KW-0256">Endoplasmic reticulum</keyword>
<feature type="region of interest" description="Disordered" evidence="7">
    <location>
        <begin position="1"/>
        <end position="44"/>
    </location>
</feature>
<dbReference type="RefSeq" id="XP_018378738.1">
    <property type="nucleotide sequence ID" value="XM_018532704.1"/>
</dbReference>
<evidence type="ECO:0000256" key="2">
    <source>
        <dbReference type="ARBA" id="ARBA00004240"/>
    </source>
</evidence>
<dbReference type="VEuPathDB" id="FungiDB:CC77DRAFT_673354"/>
<evidence type="ECO:0000256" key="7">
    <source>
        <dbReference type="SAM" id="MobiDB-lite"/>
    </source>
</evidence>
<dbReference type="GeneID" id="29118298"/>
<keyword evidence="6" id="KW-0472">Membrane</keyword>
<keyword evidence="9" id="KW-1185">Reference proteome</keyword>
<dbReference type="GO" id="GO:0005783">
    <property type="term" value="C:endoplasmic reticulum"/>
    <property type="evidence" value="ECO:0007669"/>
    <property type="project" value="UniProtKB-SubCell"/>
</dbReference>
<evidence type="ECO:0000313" key="8">
    <source>
        <dbReference type="EMBL" id="OAG13317.1"/>
    </source>
</evidence>
<protein>
    <recommendedName>
        <fullName evidence="10">DUF676 domain-containing protein</fullName>
    </recommendedName>
</protein>
<dbReference type="KEGG" id="aalt:CC77DRAFT_673354"/>
<dbReference type="GO" id="GO:0016020">
    <property type="term" value="C:membrane"/>
    <property type="evidence" value="ECO:0007669"/>
    <property type="project" value="UniProtKB-SubCell"/>
</dbReference>
<dbReference type="AlphaFoldDB" id="A0A177D231"/>
<evidence type="ECO:0008006" key="10">
    <source>
        <dbReference type="Google" id="ProtNLM"/>
    </source>
</evidence>
<dbReference type="PANTHER" id="PTHR48182">
    <property type="entry name" value="PROTEIN SERAC1"/>
    <property type="match status" value="1"/>
</dbReference>
<dbReference type="GO" id="GO:0005739">
    <property type="term" value="C:mitochondrion"/>
    <property type="evidence" value="ECO:0007669"/>
    <property type="project" value="UniProtKB-SubCell"/>
</dbReference>
<reference evidence="8 9" key="1">
    <citation type="submission" date="2016-05" db="EMBL/GenBank/DDBJ databases">
        <title>Comparative analysis of secretome profiles of manganese(II)-oxidizing ascomycete fungi.</title>
        <authorList>
            <consortium name="DOE Joint Genome Institute"/>
            <person name="Zeiner C.A."/>
            <person name="Purvine S.O."/>
            <person name="Zink E.M."/>
            <person name="Wu S."/>
            <person name="Pasa-Tolic L."/>
            <person name="Chaput D.L."/>
            <person name="Haridas S."/>
            <person name="Grigoriev I.V."/>
            <person name="Santelli C.M."/>
            <person name="Hansel C.M."/>
        </authorList>
    </citation>
    <scope>NUCLEOTIDE SEQUENCE [LARGE SCALE GENOMIC DNA]</scope>
    <source>
        <strain evidence="8 9">SRC1lrK2f</strain>
    </source>
</reference>
<dbReference type="InterPro" id="IPR052374">
    <property type="entry name" value="SERAC1"/>
</dbReference>
<dbReference type="Proteomes" id="UP000077248">
    <property type="component" value="Unassembled WGS sequence"/>
</dbReference>
<accession>A0A177D231</accession>
<name>A0A177D231_ALTAL</name>
<dbReference type="EMBL" id="KV441514">
    <property type="protein sequence ID" value="OAG13317.1"/>
    <property type="molecule type" value="Genomic_DNA"/>
</dbReference>
<proteinExistence type="predicted"/>
<dbReference type="PANTHER" id="PTHR48182:SF2">
    <property type="entry name" value="PROTEIN SERAC1"/>
    <property type="match status" value="1"/>
</dbReference>
<comment type="subcellular location">
    <subcellularLocation>
        <location evidence="2">Endoplasmic reticulum</location>
    </subcellularLocation>
    <subcellularLocation>
        <location evidence="3">Membrane</location>
    </subcellularLocation>
    <subcellularLocation>
        <location evidence="1">Mitochondrion</location>
    </subcellularLocation>
</comment>
<evidence type="ECO:0000313" key="9">
    <source>
        <dbReference type="Proteomes" id="UP000077248"/>
    </source>
</evidence>
<evidence type="ECO:0000256" key="4">
    <source>
        <dbReference type="ARBA" id="ARBA00022824"/>
    </source>
</evidence>
<gene>
    <name evidence="8" type="ORF">CC77DRAFT_673354</name>
</gene>